<dbReference type="Proteomes" id="UP001064048">
    <property type="component" value="Chromosome 11"/>
</dbReference>
<keyword evidence="2" id="KW-1185">Reference proteome</keyword>
<reference evidence="1 2" key="1">
    <citation type="journal article" date="2022" name="Genome Biol. Evol.">
        <title>The Spruce Budworm Genome: Reconstructing the Evolutionary History of Antifreeze Proteins.</title>
        <authorList>
            <person name="Beliveau C."/>
            <person name="Gagne P."/>
            <person name="Picq S."/>
            <person name="Vernygora O."/>
            <person name="Keeling C.I."/>
            <person name="Pinkney K."/>
            <person name="Doucet D."/>
            <person name="Wen F."/>
            <person name="Johnston J.S."/>
            <person name="Maaroufi H."/>
            <person name="Boyle B."/>
            <person name="Laroche J."/>
            <person name="Dewar K."/>
            <person name="Juretic N."/>
            <person name="Blackburn G."/>
            <person name="Nisole A."/>
            <person name="Brunet B."/>
            <person name="Brandao M."/>
            <person name="Lumley L."/>
            <person name="Duan J."/>
            <person name="Quan G."/>
            <person name="Lucarotti C.J."/>
            <person name="Roe A.D."/>
            <person name="Sperling F.A.H."/>
            <person name="Levesque R.C."/>
            <person name="Cusson M."/>
        </authorList>
    </citation>
    <scope>NUCLEOTIDE SEQUENCE [LARGE SCALE GENOMIC DNA]</scope>
    <source>
        <strain evidence="1">Glfc:IPQL:Cfum</strain>
    </source>
</reference>
<gene>
    <name evidence="1" type="ORF">MSG28_006991</name>
</gene>
<name>A0ACC0JM60_CHOFU</name>
<evidence type="ECO:0000313" key="2">
    <source>
        <dbReference type="Proteomes" id="UP001064048"/>
    </source>
</evidence>
<organism evidence="1 2">
    <name type="scientific">Choristoneura fumiferana</name>
    <name type="common">Spruce budworm moth</name>
    <name type="synonym">Archips fumiferana</name>
    <dbReference type="NCBI Taxonomy" id="7141"/>
    <lineage>
        <taxon>Eukaryota</taxon>
        <taxon>Metazoa</taxon>
        <taxon>Ecdysozoa</taxon>
        <taxon>Arthropoda</taxon>
        <taxon>Hexapoda</taxon>
        <taxon>Insecta</taxon>
        <taxon>Pterygota</taxon>
        <taxon>Neoptera</taxon>
        <taxon>Endopterygota</taxon>
        <taxon>Lepidoptera</taxon>
        <taxon>Glossata</taxon>
        <taxon>Ditrysia</taxon>
        <taxon>Tortricoidea</taxon>
        <taxon>Tortricidae</taxon>
        <taxon>Tortricinae</taxon>
        <taxon>Choristoneura</taxon>
    </lineage>
</organism>
<proteinExistence type="predicted"/>
<dbReference type="EMBL" id="CM046111">
    <property type="protein sequence ID" value="KAI8425162.1"/>
    <property type="molecule type" value="Genomic_DNA"/>
</dbReference>
<comment type="caution">
    <text evidence="1">The sequence shown here is derived from an EMBL/GenBank/DDBJ whole genome shotgun (WGS) entry which is preliminary data.</text>
</comment>
<evidence type="ECO:0000313" key="1">
    <source>
        <dbReference type="EMBL" id="KAI8425162.1"/>
    </source>
</evidence>
<accession>A0ACC0JM60</accession>
<protein>
    <submittedName>
        <fullName evidence="1">Uncharacterized protein</fullName>
    </submittedName>
</protein>
<sequence>MTSGIIVSTRSLVLQKVTRQEAGGYACKAANARGETSSEVVRLRVQCTVNSSISELRYTPASERDYGALTCRGTNSVGIQAKPCVFQIVPAARPSPPRNCTVSTGNGSNWIEDSSSQDVGDSLVIRCVAGYDGGLPQLVVLEAFDSISGLTRFNITANETDGVAIFLVPVGALWSIGGSYKNIFWLFIGNY</sequence>